<protein>
    <recommendedName>
        <fullName evidence="5">Type I restriction modification DNA specificity domain-containing protein</fullName>
    </recommendedName>
</protein>
<evidence type="ECO:0000256" key="2">
    <source>
        <dbReference type="ARBA" id="ARBA00022747"/>
    </source>
</evidence>
<evidence type="ECO:0000256" key="4">
    <source>
        <dbReference type="SAM" id="MobiDB-lite"/>
    </source>
</evidence>
<sequence length="475" mass="53213">MEKKLPLGWESDELDSLIAFVIGGDWGKDPEKISEEDYSLVACIRGSEIKKWSSEKGQSASIRAIKTNSLEKRKLEEGDILLEISGGGPDQPVGRVVFIDKEVFTHNSEYPKVPTNFLRLIRPNKEIHSKYLFSYLEFFYYSGEVVNYQGGSNNLRNLKFKEYSKISIPLAPLPEQKRIAAKLDQIFGHLDELTTKLDRIPALLKNFRQQVLTQAVTGKLTSMDPFPVEDLGDCLSDIKYGTSKKSHYDIEGVPVLRIPNIDTEKGHLDLKDLKFSELESKEFNKLRLKVGDILIIRSNGSVSLVGQSAIVSEKEADMAYAGYLVRLRTDQKLLAPYLNYSLSSGFLRSQIVEVARSTSGVNNINTSEIKALQIPVPTIQEQQEIVKRVEGLFAVADKIEAQYNSLKTKIDTLPQAILNKAFKGELVPQNPNDEPASVLLERINGIKTGSKKAAKAYKEKETEVPLAAEGKEEYK</sequence>
<feature type="region of interest" description="Disordered" evidence="4">
    <location>
        <begin position="449"/>
        <end position="475"/>
    </location>
</feature>
<dbReference type="EMBL" id="LRPC01000001">
    <property type="protein sequence ID" value="KYG78399.1"/>
    <property type="molecule type" value="Genomic_DNA"/>
</dbReference>
<comment type="similarity">
    <text evidence="1">Belongs to the type-I restriction system S methylase family.</text>
</comment>
<dbReference type="SUPFAM" id="SSF116734">
    <property type="entry name" value="DNA methylase specificity domain"/>
    <property type="match status" value="2"/>
</dbReference>
<dbReference type="GO" id="GO:0009307">
    <property type="term" value="P:DNA restriction-modification system"/>
    <property type="evidence" value="ECO:0007669"/>
    <property type="project" value="UniProtKB-KW"/>
</dbReference>
<dbReference type="InterPro" id="IPR051212">
    <property type="entry name" value="Type-I_RE_S_subunit"/>
</dbReference>
<evidence type="ECO:0000313" key="7">
    <source>
        <dbReference type="Proteomes" id="UP000075606"/>
    </source>
</evidence>
<dbReference type="Gene3D" id="3.90.220.20">
    <property type="entry name" value="DNA methylase specificity domains"/>
    <property type="match status" value="2"/>
</dbReference>
<comment type="caution">
    <text evidence="6">The sequence shown here is derived from an EMBL/GenBank/DDBJ whole genome shotgun (WGS) entry which is preliminary data.</text>
</comment>
<evidence type="ECO:0000256" key="3">
    <source>
        <dbReference type="ARBA" id="ARBA00023125"/>
    </source>
</evidence>
<reference evidence="6 7" key="1">
    <citation type="submission" date="2016-01" db="EMBL/GenBank/DDBJ databases">
        <title>Genome sequencing of Roseivirga spongicola UST030701-084.</title>
        <authorList>
            <person name="Selvaratnam C."/>
            <person name="Thevarajoo S."/>
            <person name="Goh K.M."/>
            <person name="Ee R."/>
            <person name="Chan K.-G."/>
            <person name="Chong C.S."/>
        </authorList>
    </citation>
    <scope>NUCLEOTIDE SEQUENCE [LARGE SCALE GENOMIC DNA]</scope>
    <source>
        <strain evidence="6 7">UST030701-084</strain>
    </source>
</reference>
<feature type="domain" description="Type I restriction modification DNA specificity" evidence="5">
    <location>
        <begin position="62"/>
        <end position="196"/>
    </location>
</feature>
<proteinExistence type="inferred from homology"/>
<dbReference type="Pfam" id="PF01420">
    <property type="entry name" value="Methylase_S"/>
    <property type="match status" value="2"/>
</dbReference>
<dbReference type="InterPro" id="IPR044946">
    <property type="entry name" value="Restrct_endonuc_typeI_TRD_sf"/>
</dbReference>
<name>A0A150XI48_9BACT</name>
<evidence type="ECO:0000259" key="5">
    <source>
        <dbReference type="Pfam" id="PF01420"/>
    </source>
</evidence>
<keyword evidence="7" id="KW-1185">Reference proteome</keyword>
<dbReference type="InterPro" id="IPR000055">
    <property type="entry name" value="Restrct_endonuc_typeI_TRD"/>
</dbReference>
<keyword evidence="2" id="KW-0680">Restriction system</keyword>
<dbReference type="Proteomes" id="UP000075606">
    <property type="component" value="Unassembled WGS sequence"/>
</dbReference>
<dbReference type="AlphaFoldDB" id="A0A150XI48"/>
<dbReference type="GO" id="GO:0003677">
    <property type="term" value="F:DNA binding"/>
    <property type="evidence" value="ECO:0007669"/>
    <property type="project" value="UniProtKB-KW"/>
</dbReference>
<dbReference type="RefSeq" id="WP_068218088.1">
    <property type="nucleotide sequence ID" value="NZ_CP139724.1"/>
</dbReference>
<keyword evidence="3" id="KW-0238">DNA-binding</keyword>
<organism evidence="6 7">
    <name type="scientific">Roseivirga spongicola</name>
    <dbReference type="NCBI Taxonomy" id="333140"/>
    <lineage>
        <taxon>Bacteria</taxon>
        <taxon>Pseudomonadati</taxon>
        <taxon>Bacteroidota</taxon>
        <taxon>Cytophagia</taxon>
        <taxon>Cytophagales</taxon>
        <taxon>Roseivirgaceae</taxon>
        <taxon>Roseivirga</taxon>
    </lineage>
</organism>
<dbReference type="PANTHER" id="PTHR43140">
    <property type="entry name" value="TYPE-1 RESTRICTION ENZYME ECOKI SPECIFICITY PROTEIN"/>
    <property type="match status" value="1"/>
</dbReference>
<dbReference type="STRING" id="333140.AWW68_06430"/>
<accession>A0A150XI48</accession>
<feature type="domain" description="Type I restriction modification DNA specificity" evidence="5">
    <location>
        <begin position="242"/>
        <end position="402"/>
    </location>
</feature>
<dbReference type="PANTHER" id="PTHR43140:SF1">
    <property type="entry name" value="TYPE I RESTRICTION ENZYME ECOKI SPECIFICITY SUBUNIT"/>
    <property type="match status" value="1"/>
</dbReference>
<feature type="compositionally biased region" description="Basic and acidic residues" evidence="4">
    <location>
        <begin position="456"/>
        <end position="475"/>
    </location>
</feature>
<evidence type="ECO:0000256" key="1">
    <source>
        <dbReference type="ARBA" id="ARBA00010923"/>
    </source>
</evidence>
<dbReference type="CDD" id="cd17517">
    <property type="entry name" value="RMtype1_S_EcoKI_StySPI-TRD2-CR2_like"/>
    <property type="match status" value="1"/>
</dbReference>
<dbReference type="OrthoDB" id="825893at2"/>
<gene>
    <name evidence="6" type="ORF">AWW68_06430</name>
</gene>
<evidence type="ECO:0000313" key="6">
    <source>
        <dbReference type="EMBL" id="KYG78399.1"/>
    </source>
</evidence>